<dbReference type="PANTHER" id="PTHR13342:SF2">
    <property type="entry name" value="RAGULATOR COMPLEX PROTEIN LAMTOR5"/>
    <property type="match status" value="1"/>
</dbReference>
<evidence type="ECO:0000256" key="1">
    <source>
        <dbReference type="ARBA" id="ARBA00004371"/>
    </source>
</evidence>
<dbReference type="Proteomes" id="UP000593567">
    <property type="component" value="Unassembled WGS sequence"/>
</dbReference>
<organism evidence="7 8">
    <name type="scientific">Bugula neritina</name>
    <name type="common">Brown bryozoan</name>
    <name type="synonym">Sertularia neritina</name>
    <dbReference type="NCBI Taxonomy" id="10212"/>
    <lineage>
        <taxon>Eukaryota</taxon>
        <taxon>Metazoa</taxon>
        <taxon>Spiralia</taxon>
        <taxon>Lophotrochozoa</taxon>
        <taxon>Bryozoa</taxon>
        <taxon>Gymnolaemata</taxon>
        <taxon>Cheilostomatida</taxon>
        <taxon>Flustrina</taxon>
        <taxon>Buguloidea</taxon>
        <taxon>Bugulidae</taxon>
        <taxon>Bugula</taxon>
    </lineage>
</organism>
<comment type="similarity">
    <text evidence="3">Belongs to the LAMTOR5 family.</text>
</comment>
<accession>A0A7J7K2J8</accession>
<protein>
    <recommendedName>
        <fullName evidence="6">Late endosomal/lysosomal adaptor and MAPK and MTOR activator 5</fullName>
    </recommendedName>
</protein>
<dbReference type="InterPro" id="IPR024135">
    <property type="entry name" value="LAMTOR5"/>
</dbReference>
<proteinExistence type="inferred from homology"/>
<evidence type="ECO:0000313" key="8">
    <source>
        <dbReference type="Proteomes" id="UP000593567"/>
    </source>
</evidence>
<dbReference type="GO" id="GO:0043066">
    <property type="term" value="P:negative regulation of apoptotic process"/>
    <property type="evidence" value="ECO:0007669"/>
    <property type="project" value="InterPro"/>
</dbReference>
<evidence type="ECO:0000256" key="3">
    <source>
        <dbReference type="ARBA" id="ARBA00007795"/>
    </source>
</evidence>
<name>A0A7J7K2J8_BUGNE</name>
<gene>
    <name evidence="7" type="ORF">EB796_009227</name>
</gene>
<dbReference type="PRINTS" id="PR02092">
    <property type="entry name" value="HEPBVIRUSXIP"/>
</dbReference>
<dbReference type="GO" id="GO:0005764">
    <property type="term" value="C:lysosome"/>
    <property type="evidence" value="ECO:0007669"/>
    <property type="project" value="UniProtKB-SubCell"/>
</dbReference>
<evidence type="ECO:0000313" key="7">
    <source>
        <dbReference type="EMBL" id="KAF6032413.1"/>
    </source>
</evidence>
<dbReference type="Gene3D" id="3.30.450.30">
    <property type="entry name" value="Dynein light chain 2a, cytoplasmic"/>
    <property type="match status" value="1"/>
</dbReference>
<dbReference type="Pfam" id="PF16672">
    <property type="entry name" value="LAMTOR5"/>
    <property type="match status" value="1"/>
</dbReference>
<evidence type="ECO:0000256" key="5">
    <source>
        <dbReference type="ARBA" id="ARBA00023228"/>
    </source>
</evidence>
<keyword evidence="4" id="KW-0963">Cytoplasm</keyword>
<dbReference type="EMBL" id="VXIV02001507">
    <property type="protein sequence ID" value="KAF6032413.1"/>
    <property type="molecule type" value="Genomic_DNA"/>
</dbReference>
<dbReference type="FunFam" id="3.30.450.30:FF:000005">
    <property type="entry name" value="Ragulator complex protein LAMTOR5 homolog"/>
    <property type="match status" value="1"/>
</dbReference>
<dbReference type="OrthoDB" id="76862at2759"/>
<dbReference type="AlphaFoldDB" id="A0A7J7K2J8"/>
<evidence type="ECO:0000256" key="6">
    <source>
        <dbReference type="ARBA" id="ARBA00032692"/>
    </source>
</evidence>
<keyword evidence="5" id="KW-0458">Lysosome</keyword>
<comment type="subcellular location">
    <subcellularLocation>
        <location evidence="2">Cytoplasm</location>
    </subcellularLocation>
    <subcellularLocation>
        <location evidence="1">Lysosome</location>
    </subcellularLocation>
</comment>
<keyword evidence="8" id="KW-1185">Reference proteome</keyword>
<evidence type="ECO:0000256" key="2">
    <source>
        <dbReference type="ARBA" id="ARBA00004496"/>
    </source>
</evidence>
<dbReference type="GO" id="GO:1904263">
    <property type="term" value="P:positive regulation of TORC1 signaling"/>
    <property type="evidence" value="ECO:0007669"/>
    <property type="project" value="TreeGrafter"/>
</dbReference>
<dbReference type="GO" id="GO:0071230">
    <property type="term" value="P:cellular response to amino acid stimulus"/>
    <property type="evidence" value="ECO:0007669"/>
    <property type="project" value="TreeGrafter"/>
</dbReference>
<dbReference type="GO" id="GO:0071986">
    <property type="term" value="C:Ragulator complex"/>
    <property type="evidence" value="ECO:0007669"/>
    <property type="project" value="InterPro"/>
</dbReference>
<reference evidence="7" key="1">
    <citation type="submission" date="2020-06" db="EMBL/GenBank/DDBJ databases">
        <title>Draft genome of Bugula neritina, a colonial animal packing powerful symbionts and potential medicines.</title>
        <authorList>
            <person name="Rayko M."/>
        </authorList>
    </citation>
    <scope>NUCLEOTIDE SEQUENCE [LARGE SCALE GENOMIC DNA]</scope>
    <source>
        <strain evidence="7">Kwan_BN1</strain>
    </source>
</reference>
<dbReference type="PANTHER" id="PTHR13342">
    <property type="entry name" value="RAGULATOR COMPLEX PROTEIN LAMTOR5"/>
    <property type="match status" value="1"/>
</dbReference>
<dbReference type="GO" id="GO:0005085">
    <property type="term" value="F:guanyl-nucleotide exchange factor activity"/>
    <property type="evidence" value="ECO:0007669"/>
    <property type="project" value="TreeGrafter"/>
</dbReference>
<sequence>MEKSLEKHMTNVLNNHGVTGMICVDKHGLCLGVKGNADTKASGCLAAISQEAEKIIPNLDTPVVCIESSSSNILIKSHEDCTTAIYKHN</sequence>
<evidence type="ECO:0000256" key="4">
    <source>
        <dbReference type="ARBA" id="ARBA00022490"/>
    </source>
</evidence>
<comment type="caution">
    <text evidence="7">The sequence shown here is derived from an EMBL/GenBank/DDBJ whole genome shotgun (WGS) entry which is preliminary data.</text>
</comment>